<accession>A0A9D1K801</accession>
<dbReference type="Proteomes" id="UP000824140">
    <property type="component" value="Unassembled WGS sequence"/>
</dbReference>
<dbReference type="PANTHER" id="PTHR35804">
    <property type="entry name" value="LYSINE EXPORTER LYSO"/>
    <property type="match status" value="1"/>
</dbReference>
<feature type="transmembrane region" description="Helical" evidence="1">
    <location>
        <begin position="33"/>
        <end position="53"/>
    </location>
</feature>
<gene>
    <name evidence="2" type="ORF">IAA84_10640</name>
</gene>
<dbReference type="AlphaFoldDB" id="A0A9D1K801"/>
<keyword evidence="1" id="KW-0472">Membrane</keyword>
<sequence>MAILALLALLLGAFCGHFWQENAIVDAFLASDGLFLNLLMVSVGIGIGQQSGIWQKIRQYHVKALVIPLGVILGSLAGGLAACWITGYPLAEGTAIASCMGWYSLGGVTIGALSGEAYGSVAFLSNLLRELLSFFSIPLLIKFLNPAACIAAAGATSEDTTLPMMMKYTDEESVVLSVLNGAICSAFVPVLINACYSIWGA</sequence>
<dbReference type="GO" id="GO:0015661">
    <property type="term" value="F:L-lysine efflux transmembrane transporter activity"/>
    <property type="evidence" value="ECO:0007669"/>
    <property type="project" value="InterPro"/>
</dbReference>
<proteinExistence type="predicted"/>
<protein>
    <submittedName>
        <fullName evidence="2">Lysine exporter LysO family protein</fullName>
    </submittedName>
</protein>
<keyword evidence="1" id="KW-1133">Transmembrane helix</keyword>
<reference evidence="2" key="1">
    <citation type="submission" date="2020-10" db="EMBL/GenBank/DDBJ databases">
        <authorList>
            <person name="Gilroy R."/>
        </authorList>
    </citation>
    <scope>NUCLEOTIDE SEQUENCE</scope>
    <source>
        <strain evidence="2">13766</strain>
    </source>
</reference>
<dbReference type="EMBL" id="DVJN01000203">
    <property type="protein sequence ID" value="HIS93463.1"/>
    <property type="molecule type" value="Genomic_DNA"/>
</dbReference>
<feature type="transmembrane region" description="Helical" evidence="1">
    <location>
        <begin position="65"/>
        <end position="90"/>
    </location>
</feature>
<evidence type="ECO:0000313" key="2">
    <source>
        <dbReference type="EMBL" id="HIS93463.1"/>
    </source>
</evidence>
<name>A0A9D1K801_9FIRM</name>
<organism evidence="2 3">
    <name type="scientific">Candidatus Alectryocaccomicrobium excrementavium</name>
    <dbReference type="NCBI Taxonomy" id="2840668"/>
    <lineage>
        <taxon>Bacteria</taxon>
        <taxon>Bacillati</taxon>
        <taxon>Bacillota</taxon>
        <taxon>Clostridia</taxon>
        <taxon>Candidatus Alectryocaccomicrobium</taxon>
    </lineage>
</organism>
<feature type="transmembrane region" description="Helical" evidence="1">
    <location>
        <begin position="174"/>
        <end position="199"/>
    </location>
</feature>
<feature type="transmembrane region" description="Helical" evidence="1">
    <location>
        <begin position="131"/>
        <end position="154"/>
    </location>
</feature>
<evidence type="ECO:0000313" key="3">
    <source>
        <dbReference type="Proteomes" id="UP000824140"/>
    </source>
</evidence>
<evidence type="ECO:0000256" key="1">
    <source>
        <dbReference type="SAM" id="Phobius"/>
    </source>
</evidence>
<keyword evidence="1" id="KW-0812">Transmembrane</keyword>
<dbReference type="Pfam" id="PF03956">
    <property type="entry name" value="Lys_export"/>
    <property type="match status" value="1"/>
</dbReference>
<dbReference type="InterPro" id="IPR005642">
    <property type="entry name" value="LysO"/>
</dbReference>
<comment type="caution">
    <text evidence="2">The sequence shown here is derived from an EMBL/GenBank/DDBJ whole genome shotgun (WGS) entry which is preliminary data.</text>
</comment>
<feature type="transmembrane region" description="Helical" evidence="1">
    <location>
        <begin position="102"/>
        <end position="124"/>
    </location>
</feature>
<dbReference type="GO" id="GO:0005886">
    <property type="term" value="C:plasma membrane"/>
    <property type="evidence" value="ECO:0007669"/>
    <property type="project" value="TreeGrafter"/>
</dbReference>
<reference evidence="2" key="2">
    <citation type="journal article" date="2021" name="PeerJ">
        <title>Extensive microbial diversity within the chicken gut microbiome revealed by metagenomics and culture.</title>
        <authorList>
            <person name="Gilroy R."/>
            <person name="Ravi A."/>
            <person name="Getino M."/>
            <person name="Pursley I."/>
            <person name="Horton D.L."/>
            <person name="Alikhan N.F."/>
            <person name="Baker D."/>
            <person name="Gharbi K."/>
            <person name="Hall N."/>
            <person name="Watson M."/>
            <person name="Adriaenssens E.M."/>
            <person name="Foster-Nyarko E."/>
            <person name="Jarju S."/>
            <person name="Secka A."/>
            <person name="Antonio M."/>
            <person name="Oren A."/>
            <person name="Chaudhuri R.R."/>
            <person name="La Ragione R."/>
            <person name="Hildebrand F."/>
            <person name="Pallen M.J."/>
        </authorList>
    </citation>
    <scope>NUCLEOTIDE SEQUENCE</scope>
    <source>
        <strain evidence="2">13766</strain>
    </source>
</reference>
<dbReference type="PANTHER" id="PTHR35804:SF1">
    <property type="entry name" value="LYSINE EXPORTER LYSO"/>
    <property type="match status" value="1"/>
</dbReference>